<comment type="caution">
    <text evidence="1">The sequence shown here is derived from an EMBL/GenBank/DDBJ whole genome shotgun (WGS) entry which is preliminary data.</text>
</comment>
<protein>
    <submittedName>
        <fullName evidence="1">Uncharacterized protein</fullName>
    </submittedName>
</protein>
<proteinExistence type="predicted"/>
<evidence type="ECO:0000313" key="2">
    <source>
        <dbReference type="Proteomes" id="UP000178911"/>
    </source>
</evidence>
<dbReference type="STRING" id="1802695.A3A13_03070"/>
<evidence type="ECO:0000313" key="1">
    <source>
        <dbReference type="EMBL" id="OGN24905.1"/>
    </source>
</evidence>
<accession>A0A1F8GHM4</accession>
<dbReference type="Proteomes" id="UP000178911">
    <property type="component" value="Unassembled WGS sequence"/>
</dbReference>
<organism evidence="1 2">
    <name type="scientific">Candidatus Yanofskybacteria bacterium RIFCSPLOWO2_01_FULL_43_22</name>
    <dbReference type="NCBI Taxonomy" id="1802695"/>
    <lineage>
        <taxon>Bacteria</taxon>
        <taxon>Candidatus Yanofskyibacteriota</taxon>
    </lineage>
</organism>
<reference evidence="1 2" key="1">
    <citation type="journal article" date="2016" name="Nat. Commun.">
        <title>Thousands of microbial genomes shed light on interconnected biogeochemical processes in an aquifer system.</title>
        <authorList>
            <person name="Anantharaman K."/>
            <person name="Brown C.T."/>
            <person name="Hug L.A."/>
            <person name="Sharon I."/>
            <person name="Castelle C.J."/>
            <person name="Probst A.J."/>
            <person name="Thomas B.C."/>
            <person name="Singh A."/>
            <person name="Wilkins M.J."/>
            <person name="Karaoz U."/>
            <person name="Brodie E.L."/>
            <person name="Williams K.H."/>
            <person name="Hubbard S.S."/>
            <person name="Banfield J.F."/>
        </authorList>
    </citation>
    <scope>NUCLEOTIDE SEQUENCE [LARGE SCALE GENOMIC DNA]</scope>
</reference>
<dbReference type="AlphaFoldDB" id="A0A1F8GHM4"/>
<dbReference type="EMBL" id="MGKJ01000008">
    <property type="protein sequence ID" value="OGN24905.1"/>
    <property type="molecule type" value="Genomic_DNA"/>
</dbReference>
<sequence>MEGVSNKNEKTLEQIEKIVLDMAIGAGIIQIKEEYKYRYGKIKSYSGEGIVEYEGSRYRVEGHPSTVRRGDTPSDGWVRVYKLREWQE</sequence>
<name>A0A1F8GHM4_9BACT</name>
<gene>
    <name evidence="1" type="ORF">A3A13_03070</name>
</gene>